<evidence type="ECO:0000256" key="7">
    <source>
        <dbReference type="ARBA" id="ARBA00022840"/>
    </source>
</evidence>
<evidence type="ECO:0000256" key="11">
    <source>
        <dbReference type="SAM" id="MobiDB-lite"/>
    </source>
</evidence>
<evidence type="ECO:0000256" key="6">
    <source>
        <dbReference type="ARBA" id="ARBA00022777"/>
    </source>
</evidence>
<dbReference type="PROSITE" id="PS00107">
    <property type="entry name" value="PROTEIN_KINASE_ATP"/>
    <property type="match status" value="1"/>
</dbReference>
<dbReference type="CDD" id="cd07840">
    <property type="entry name" value="STKc_CDK9_like"/>
    <property type="match status" value="1"/>
</dbReference>
<evidence type="ECO:0000256" key="5">
    <source>
        <dbReference type="ARBA" id="ARBA00022741"/>
    </source>
</evidence>
<comment type="caution">
    <text evidence="13">The sequence shown here is derived from an EMBL/GenBank/DDBJ whole genome shotgun (WGS) entry which is preliminary data.</text>
</comment>
<dbReference type="Proteomes" id="UP001375240">
    <property type="component" value="Unassembled WGS sequence"/>
</dbReference>
<dbReference type="GO" id="GO:0030332">
    <property type="term" value="F:cyclin binding"/>
    <property type="evidence" value="ECO:0007669"/>
    <property type="project" value="TreeGrafter"/>
</dbReference>
<gene>
    <name evidence="13" type="primary">CTK1</name>
    <name evidence="13" type="ORF">TWF696_007197</name>
</gene>
<keyword evidence="5 10" id="KW-0547">Nucleotide-binding</keyword>
<dbReference type="InterPro" id="IPR011009">
    <property type="entry name" value="Kinase-like_dom_sf"/>
</dbReference>
<feature type="compositionally biased region" description="Polar residues" evidence="11">
    <location>
        <begin position="16"/>
        <end position="25"/>
    </location>
</feature>
<feature type="region of interest" description="Disordered" evidence="11">
    <location>
        <begin position="1"/>
        <end position="146"/>
    </location>
</feature>
<feature type="compositionally biased region" description="Pro residues" evidence="11">
    <location>
        <begin position="71"/>
        <end position="86"/>
    </location>
</feature>
<dbReference type="SMART" id="SM00220">
    <property type="entry name" value="S_TKc"/>
    <property type="match status" value="1"/>
</dbReference>
<reference evidence="13 14" key="1">
    <citation type="submission" date="2019-10" db="EMBL/GenBank/DDBJ databases">
        <authorList>
            <person name="Palmer J.M."/>
        </authorList>
    </citation>
    <scope>NUCLEOTIDE SEQUENCE [LARGE SCALE GENOMIC DNA]</scope>
    <source>
        <strain evidence="13 14">TWF696</strain>
    </source>
</reference>
<evidence type="ECO:0000256" key="9">
    <source>
        <dbReference type="ARBA" id="ARBA00048367"/>
    </source>
</evidence>
<keyword evidence="4" id="KW-0808">Transferase</keyword>
<evidence type="ECO:0000256" key="1">
    <source>
        <dbReference type="ARBA" id="ARBA00006485"/>
    </source>
</evidence>
<dbReference type="GO" id="GO:0004693">
    <property type="term" value="F:cyclin-dependent protein serine/threonine kinase activity"/>
    <property type="evidence" value="ECO:0007669"/>
    <property type="project" value="UniProtKB-EC"/>
</dbReference>
<dbReference type="FunFam" id="1.10.510.10:FF:000624">
    <property type="entry name" value="Mitogen-activated protein kinase"/>
    <property type="match status" value="1"/>
</dbReference>
<feature type="compositionally biased region" description="Basic and acidic residues" evidence="11">
    <location>
        <begin position="26"/>
        <end position="48"/>
    </location>
</feature>
<dbReference type="GO" id="GO:0032968">
    <property type="term" value="P:positive regulation of transcription elongation by RNA polymerase II"/>
    <property type="evidence" value="ECO:0007669"/>
    <property type="project" value="TreeGrafter"/>
</dbReference>
<dbReference type="PROSITE" id="PS50011">
    <property type="entry name" value="PROTEIN_KINASE_DOM"/>
    <property type="match status" value="1"/>
</dbReference>
<evidence type="ECO:0000313" key="14">
    <source>
        <dbReference type="Proteomes" id="UP001375240"/>
    </source>
</evidence>
<accession>A0AAV9UVE8</accession>
<feature type="compositionally biased region" description="Basic and acidic residues" evidence="11">
    <location>
        <begin position="513"/>
        <end position="529"/>
    </location>
</feature>
<comment type="catalytic activity">
    <reaction evidence="9">
        <text>L-seryl-[protein] + ATP = O-phospho-L-seryl-[protein] + ADP + H(+)</text>
        <dbReference type="Rhea" id="RHEA:17989"/>
        <dbReference type="Rhea" id="RHEA-COMP:9863"/>
        <dbReference type="Rhea" id="RHEA-COMP:11604"/>
        <dbReference type="ChEBI" id="CHEBI:15378"/>
        <dbReference type="ChEBI" id="CHEBI:29999"/>
        <dbReference type="ChEBI" id="CHEBI:30616"/>
        <dbReference type="ChEBI" id="CHEBI:83421"/>
        <dbReference type="ChEBI" id="CHEBI:456216"/>
        <dbReference type="EC" id="2.7.11.22"/>
    </reaction>
</comment>
<evidence type="ECO:0000256" key="3">
    <source>
        <dbReference type="ARBA" id="ARBA00022527"/>
    </source>
</evidence>
<organism evidence="13 14">
    <name type="scientific">Orbilia brochopaga</name>
    <dbReference type="NCBI Taxonomy" id="3140254"/>
    <lineage>
        <taxon>Eukaryota</taxon>
        <taxon>Fungi</taxon>
        <taxon>Dikarya</taxon>
        <taxon>Ascomycota</taxon>
        <taxon>Pezizomycotina</taxon>
        <taxon>Orbiliomycetes</taxon>
        <taxon>Orbiliales</taxon>
        <taxon>Orbiliaceae</taxon>
        <taxon>Orbilia</taxon>
    </lineage>
</organism>
<keyword evidence="14" id="KW-1185">Reference proteome</keyword>
<comment type="similarity">
    <text evidence="1">Belongs to the protein kinase superfamily. CMGC Ser/Thr protein kinase family. CDC2/CDKX subfamily.</text>
</comment>
<keyword evidence="7 10" id="KW-0067">ATP-binding</keyword>
<evidence type="ECO:0000256" key="4">
    <source>
        <dbReference type="ARBA" id="ARBA00022679"/>
    </source>
</evidence>
<dbReference type="InterPro" id="IPR008271">
    <property type="entry name" value="Ser/Thr_kinase_AS"/>
</dbReference>
<dbReference type="AlphaFoldDB" id="A0AAV9UVE8"/>
<sequence>MPAGSNPQDYADEYDQASSVSSIDSRGNDRRSIERSPYGGRHEHRPESTENMPPSLDDAAPSPKDAGTPEQQPPPPASPPPPPPPVESRAERDAALMPPPNAPRGPRGDSSLDASPKPSPIDASKGKVRFSLSGTTPKGKLPTGPRNQEFSLMRRVLGTASNSVPVAPRKHGAPTSAFNEAPAPKATKTLPTPRVLISRKVPFDRVGLVGEGTYGQVFKAKNWVTGQLVALKRVRMTAEKDGFPITAAREIKILQSLAKGRDSDKIIHLLDNMVEQNGFYMIFEYMDHDLTGILHHPTYRLTEANIKDLAHQFFSGLAHIHRSGILHRDIKSSNILINRHGQLKIADFGLARQYDKLKKDQHYTNRIITLWYRPIEILLGETVYTTGPDVWSAGCVFMELFTRKAIFQGSNEISQLDIIWNLLGTPSLSTWPGWKDTAWYSMLRPEHYYKPIFNDRFKRTVPADALALALRIFTYDPKKRPTAEEVLADPYFTNEPKAERTVSIETIEGEWHELESKKNRKREREERQNAARQAKQQP</sequence>
<feature type="region of interest" description="Disordered" evidence="11">
    <location>
        <begin position="513"/>
        <end position="538"/>
    </location>
</feature>
<dbReference type="PANTHER" id="PTHR24056:SF546">
    <property type="entry name" value="CYCLIN-DEPENDENT KINASE 12"/>
    <property type="match status" value="1"/>
</dbReference>
<keyword evidence="3" id="KW-0723">Serine/threonine-protein kinase</keyword>
<dbReference type="InterPro" id="IPR050108">
    <property type="entry name" value="CDK"/>
</dbReference>
<dbReference type="GO" id="GO:0008024">
    <property type="term" value="C:cyclin/CDK positive transcription elongation factor complex"/>
    <property type="evidence" value="ECO:0007669"/>
    <property type="project" value="TreeGrafter"/>
</dbReference>
<evidence type="ECO:0000259" key="12">
    <source>
        <dbReference type="PROSITE" id="PS50011"/>
    </source>
</evidence>
<protein>
    <recommendedName>
        <fullName evidence="2">cyclin-dependent kinase</fullName>
        <ecNumber evidence="2">2.7.11.22</ecNumber>
    </recommendedName>
</protein>
<feature type="binding site" evidence="10">
    <location>
        <position position="232"/>
    </location>
    <ligand>
        <name>ATP</name>
        <dbReference type="ChEBI" id="CHEBI:30616"/>
    </ligand>
</feature>
<keyword evidence="6 13" id="KW-0418">Kinase</keyword>
<evidence type="ECO:0000256" key="2">
    <source>
        <dbReference type="ARBA" id="ARBA00012425"/>
    </source>
</evidence>
<feature type="domain" description="Protein kinase" evidence="12">
    <location>
        <begin position="203"/>
        <end position="492"/>
    </location>
</feature>
<dbReference type="EMBL" id="JAVHNQ010000005">
    <property type="protein sequence ID" value="KAK6347118.1"/>
    <property type="molecule type" value="Genomic_DNA"/>
</dbReference>
<dbReference type="GO" id="GO:0008353">
    <property type="term" value="F:RNA polymerase II CTD heptapeptide repeat kinase activity"/>
    <property type="evidence" value="ECO:0007669"/>
    <property type="project" value="TreeGrafter"/>
</dbReference>
<dbReference type="Gene3D" id="1.10.510.10">
    <property type="entry name" value="Transferase(Phosphotransferase) domain 1"/>
    <property type="match status" value="1"/>
</dbReference>
<feature type="region of interest" description="Disordered" evidence="11">
    <location>
        <begin position="163"/>
        <end position="187"/>
    </location>
</feature>
<name>A0AAV9UVE8_9PEZI</name>
<evidence type="ECO:0000313" key="13">
    <source>
        <dbReference type="EMBL" id="KAK6347118.1"/>
    </source>
</evidence>
<dbReference type="InterPro" id="IPR000719">
    <property type="entry name" value="Prot_kinase_dom"/>
</dbReference>
<dbReference type="InterPro" id="IPR017441">
    <property type="entry name" value="Protein_kinase_ATP_BS"/>
</dbReference>
<evidence type="ECO:0000256" key="8">
    <source>
        <dbReference type="ARBA" id="ARBA00047811"/>
    </source>
</evidence>
<proteinExistence type="inferred from homology"/>
<dbReference type="Gene3D" id="3.30.200.20">
    <property type="entry name" value="Phosphorylase Kinase, domain 1"/>
    <property type="match status" value="1"/>
</dbReference>
<dbReference type="SUPFAM" id="SSF56112">
    <property type="entry name" value="Protein kinase-like (PK-like)"/>
    <property type="match status" value="1"/>
</dbReference>
<comment type="catalytic activity">
    <reaction evidence="8">
        <text>L-threonyl-[protein] + ATP = O-phospho-L-threonyl-[protein] + ADP + H(+)</text>
        <dbReference type="Rhea" id="RHEA:46608"/>
        <dbReference type="Rhea" id="RHEA-COMP:11060"/>
        <dbReference type="Rhea" id="RHEA-COMP:11605"/>
        <dbReference type="ChEBI" id="CHEBI:15378"/>
        <dbReference type="ChEBI" id="CHEBI:30013"/>
        <dbReference type="ChEBI" id="CHEBI:30616"/>
        <dbReference type="ChEBI" id="CHEBI:61977"/>
        <dbReference type="ChEBI" id="CHEBI:456216"/>
        <dbReference type="EC" id="2.7.11.22"/>
    </reaction>
</comment>
<dbReference type="Pfam" id="PF00069">
    <property type="entry name" value="Pkinase"/>
    <property type="match status" value="1"/>
</dbReference>
<dbReference type="PANTHER" id="PTHR24056">
    <property type="entry name" value="CELL DIVISION PROTEIN KINASE"/>
    <property type="match status" value="1"/>
</dbReference>
<dbReference type="GO" id="GO:0005524">
    <property type="term" value="F:ATP binding"/>
    <property type="evidence" value="ECO:0007669"/>
    <property type="project" value="UniProtKB-UniRule"/>
</dbReference>
<dbReference type="EC" id="2.7.11.22" evidence="2"/>
<dbReference type="PROSITE" id="PS00108">
    <property type="entry name" value="PROTEIN_KINASE_ST"/>
    <property type="match status" value="1"/>
</dbReference>
<evidence type="ECO:0000256" key="10">
    <source>
        <dbReference type="PROSITE-ProRule" id="PRU10141"/>
    </source>
</evidence>